<gene>
    <name evidence="17" type="ORF">LNINA_LOCUS13904</name>
</gene>
<dbReference type="Gene3D" id="2.60.120.590">
    <property type="entry name" value="Alpha-ketoglutarate-dependent dioxygenase AlkB-like"/>
    <property type="match status" value="1"/>
</dbReference>
<comment type="cofactor">
    <cofactor evidence="1">
        <name>Fe(2+)</name>
        <dbReference type="ChEBI" id="CHEBI:29033"/>
    </cofactor>
</comment>
<dbReference type="CDD" id="cd00433">
    <property type="entry name" value="Peptidase_M17"/>
    <property type="match status" value="1"/>
</dbReference>
<evidence type="ECO:0000259" key="16">
    <source>
        <dbReference type="PROSITE" id="PS51471"/>
    </source>
</evidence>
<keyword evidence="18" id="KW-1185">Reference proteome</keyword>
<dbReference type="InterPro" id="IPR037151">
    <property type="entry name" value="AlkB-like_sf"/>
</dbReference>
<evidence type="ECO:0000256" key="8">
    <source>
        <dbReference type="ARBA" id="ARBA00023625"/>
    </source>
</evidence>
<dbReference type="Pfam" id="PF02789">
    <property type="entry name" value="Peptidase_M17_N"/>
    <property type="match status" value="1"/>
</dbReference>
<evidence type="ECO:0000313" key="18">
    <source>
        <dbReference type="Proteomes" id="UP001497472"/>
    </source>
</evidence>
<dbReference type="Pfam" id="PF13532">
    <property type="entry name" value="2OG-FeII_Oxy_2"/>
    <property type="match status" value="1"/>
</dbReference>
<dbReference type="GO" id="GO:0030145">
    <property type="term" value="F:manganese ion binding"/>
    <property type="evidence" value="ECO:0007669"/>
    <property type="project" value="InterPro"/>
</dbReference>
<evidence type="ECO:0000256" key="14">
    <source>
        <dbReference type="ARBA" id="ARBA00047881"/>
    </source>
</evidence>
<dbReference type="InterPro" id="IPR005123">
    <property type="entry name" value="Oxoglu/Fe-dep_dioxygenase_dom"/>
</dbReference>
<dbReference type="SUPFAM" id="SSF51197">
    <property type="entry name" value="Clavaminate synthase-like"/>
    <property type="match status" value="1"/>
</dbReference>
<comment type="similarity">
    <text evidence="2">Belongs to the peptidase M17 family.</text>
</comment>
<dbReference type="Gene3D" id="3.40.220.10">
    <property type="entry name" value="Leucine Aminopeptidase, subunit E, domain 1"/>
    <property type="match status" value="1"/>
</dbReference>
<dbReference type="EMBL" id="CAVLEF010000280">
    <property type="protein sequence ID" value="CAK1555065.1"/>
    <property type="molecule type" value="Genomic_DNA"/>
</dbReference>
<comment type="caution">
    <text evidence="17">The sequence shown here is derived from an EMBL/GenBank/DDBJ whole genome shotgun (WGS) entry which is preliminary data.</text>
</comment>
<evidence type="ECO:0000256" key="4">
    <source>
        <dbReference type="ARBA" id="ARBA00022438"/>
    </source>
</evidence>
<dbReference type="SUPFAM" id="SSF53187">
    <property type="entry name" value="Zn-dependent exopeptidases"/>
    <property type="match status" value="1"/>
</dbReference>
<dbReference type="EC" id="3.4.13.23" evidence="8"/>
<dbReference type="GO" id="GO:0006508">
    <property type="term" value="P:proteolysis"/>
    <property type="evidence" value="ECO:0007669"/>
    <property type="project" value="UniProtKB-KW"/>
</dbReference>
<dbReference type="PRINTS" id="PR00481">
    <property type="entry name" value="LAMNOPPTDASE"/>
</dbReference>
<evidence type="ECO:0000256" key="10">
    <source>
        <dbReference type="ARBA" id="ARBA00030930"/>
    </source>
</evidence>
<dbReference type="AlphaFoldDB" id="A0AAV1K1W8"/>
<evidence type="ECO:0000256" key="3">
    <source>
        <dbReference type="ARBA" id="ARBA00014190"/>
    </source>
</evidence>
<evidence type="ECO:0000256" key="15">
    <source>
        <dbReference type="ARBA" id="ARBA00049107"/>
    </source>
</evidence>
<dbReference type="Pfam" id="PF00883">
    <property type="entry name" value="Peptidase_M17"/>
    <property type="match status" value="1"/>
</dbReference>
<name>A0AAV1K1W8_9NEOP</name>
<dbReference type="InterPro" id="IPR000819">
    <property type="entry name" value="Peptidase_M17_C"/>
</dbReference>
<comment type="catalytic activity">
    <reaction evidence="14">
        <text>S-benzyl-L-cysteinylglycine + H2O = S-benzyl-L-cysteine + glycine</text>
        <dbReference type="Rhea" id="RHEA:62568"/>
        <dbReference type="ChEBI" id="CHEBI:15377"/>
        <dbReference type="ChEBI" id="CHEBI:57305"/>
        <dbReference type="ChEBI" id="CHEBI:145802"/>
        <dbReference type="ChEBI" id="CHEBI:145803"/>
    </reaction>
    <physiologicalReaction direction="left-to-right" evidence="14">
        <dbReference type="Rhea" id="RHEA:62569"/>
    </physiologicalReaction>
</comment>
<dbReference type="InterPro" id="IPR008283">
    <property type="entry name" value="Peptidase_M17_N"/>
</dbReference>
<feature type="domain" description="Fe2OG dioxygenase" evidence="16">
    <location>
        <begin position="88"/>
        <end position="210"/>
    </location>
</feature>
<keyword evidence="6" id="KW-0378">Hydrolase</keyword>
<dbReference type="GO" id="GO:0070006">
    <property type="term" value="F:metalloaminopeptidase activity"/>
    <property type="evidence" value="ECO:0007669"/>
    <property type="project" value="InterPro"/>
</dbReference>
<evidence type="ECO:0000256" key="11">
    <source>
        <dbReference type="ARBA" id="ARBA00030997"/>
    </source>
</evidence>
<dbReference type="PANTHER" id="PTHR11963:SF16">
    <property type="entry name" value="CYTOSOL AMINOPEPTIDASE"/>
    <property type="match status" value="1"/>
</dbReference>
<protein>
    <recommendedName>
        <fullName evidence="3">Cytosol aminopeptidase</fullName>
        <ecNumber evidence="8">3.4.13.23</ecNumber>
    </recommendedName>
    <alternativeName>
        <fullName evidence="11">Cysteinylglycine-S-conjugate dipeptidase</fullName>
    </alternativeName>
    <alternativeName>
        <fullName evidence="12">Leucine aminopeptidase 3</fullName>
    </alternativeName>
    <alternativeName>
        <fullName evidence="10">Proline aminopeptidase</fullName>
    </alternativeName>
    <alternativeName>
        <fullName evidence="9">Prolyl aminopeptidase</fullName>
    </alternativeName>
</protein>
<evidence type="ECO:0000256" key="2">
    <source>
        <dbReference type="ARBA" id="ARBA00009528"/>
    </source>
</evidence>
<dbReference type="InterPro" id="IPR043472">
    <property type="entry name" value="Macro_dom-like"/>
</dbReference>
<keyword evidence="4" id="KW-0031">Aminopeptidase</keyword>
<sequence length="742" mass="81100">MCLAKHHVKTVDPTAYYVSEFISVTEEKSILNNIYASPKPKWTQLSNRRLQNWGGIPHNKGMVAETIPKWLDTYLQKIHKLDLMCDKKPNHVLINEYLPGQGILPHLDGSLFYPTITTISVGSHIVLNFYEPISQDEANLKPQFSFLLEPRSLLILQDQLFSRFLHGIEEIEEDNINASIQNLDMCSEAYKTGMCIPRATRVSLTIRHVPKTSAFKLNIARRRIIRHYCATVQDCNEKEDKKTKEQTQSSVSGNKKGVVLGVYEDGDKFGLSTATEDINQKSGGKLCKYLDNLSCELKLGKAFVVTEVLSDGTCVALTSFGKRDPGYNKLEELNEAKENVRLGVGAGVAALRDRGVLDIAVDAADQPQAAAEAAHLAAWGFQEFKAPESRKGEAKLSPFGPSESEDWALGCILGESQNWARYLSDMPANIMTPIELAQEALNVLCPLGVQVTVRERSWIEAQRMEAFLAVARGSCEPPVLIECQYRPPGAGDRPPVLLGAKGVTFDSGGMCLKRASEMSENRGSMAGAAVVLAALRALALTKTPINVNVVIPVCENMVSGQCMKVGDVVTALNGKSIQIEDTDMEGRLMMADALVYGQVLHKPALVLDVATLTHGVLLATGGGAFGCFSNNDGAWAAMQHAGAISGDRPWRLPLWDYYHREIDNDPAVDLRNRGSGSATPCAGAAFLKNFICSDWVHLDITGVGKLAHARAPPYLNPSRMTGRPTRTLATFLMNAAKQHPGK</sequence>
<organism evidence="17 18">
    <name type="scientific">Leptosia nina</name>
    <dbReference type="NCBI Taxonomy" id="320188"/>
    <lineage>
        <taxon>Eukaryota</taxon>
        <taxon>Metazoa</taxon>
        <taxon>Ecdysozoa</taxon>
        <taxon>Arthropoda</taxon>
        <taxon>Hexapoda</taxon>
        <taxon>Insecta</taxon>
        <taxon>Pterygota</taxon>
        <taxon>Neoptera</taxon>
        <taxon>Endopterygota</taxon>
        <taxon>Lepidoptera</taxon>
        <taxon>Glossata</taxon>
        <taxon>Ditrysia</taxon>
        <taxon>Papilionoidea</taxon>
        <taxon>Pieridae</taxon>
        <taxon>Pierinae</taxon>
        <taxon>Leptosia</taxon>
    </lineage>
</organism>
<comment type="function">
    <text evidence="13">Cytosolic metallopeptidase that catalyzes the removal of unsubstituted N-terminal hydrophobic amino acids from various peptides. The presence of Zn(2+) ions is essential for the peptidase activity, and the association with other cofactors can modulate the substrate spectificity of the enzyme. For instance, in the presence of Mn(2+), it displays a specific Cys-Gly hydrolyzing activity of Cys-Gly-S-conjugates. Involved in the metabolism of glutathione and in the degradation of glutathione S-conjugates, which may play a role in the control of the cell redox status.</text>
</comment>
<evidence type="ECO:0000256" key="5">
    <source>
        <dbReference type="ARBA" id="ARBA00022670"/>
    </source>
</evidence>
<accession>A0AAV1K1W8</accession>
<dbReference type="Gene3D" id="3.40.630.10">
    <property type="entry name" value="Zn peptidases"/>
    <property type="match status" value="1"/>
</dbReference>
<dbReference type="SUPFAM" id="SSF52949">
    <property type="entry name" value="Macro domain-like"/>
    <property type="match status" value="1"/>
</dbReference>
<dbReference type="Proteomes" id="UP001497472">
    <property type="component" value="Unassembled WGS sequence"/>
</dbReference>
<dbReference type="InterPro" id="IPR011356">
    <property type="entry name" value="Leucine_aapep/pepB"/>
</dbReference>
<evidence type="ECO:0000256" key="6">
    <source>
        <dbReference type="ARBA" id="ARBA00022801"/>
    </source>
</evidence>
<comment type="catalytic activity">
    <reaction evidence="15">
        <text>L-cysteinylglycine + H2O = L-cysteine + glycine</text>
        <dbReference type="Rhea" id="RHEA:28783"/>
        <dbReference type="ChEBI" id="CHEBI:15377"/>
        <dbReference type="ChEBI" id="CHEBI:35235"/>
        <dbReference type="ChEBI" id="CHEBI:57305"/>
        <dbReference type="ChEBI" id="CHEBI:61694"/>
    </reaction>
    <physiologicalReaction direction="left-to-right" evidence="15">
        <dbReference type="Rhea" id="RHEA:28784"/>
    </physiologicalReaction>
</comment>
<evidence type="ECO:0000256" key="12">
    <source>
        <dbReference type="ARBA" id="ARBA00031564"/>
    </source>
</evidence>
<dbReference type="GO" id="GO:0005737">
    <property type="term" value="C:cytoplasm"/>
    <property type="evidence" value="ECO:0007669"/>
    <property type="project" value="InterPro"/>
</dbReference>
<reference evidence="17 18" key="1">
    <citation type="submission" date="2023-11" db="EMBL/GenBank/DDBJ databases">
        <authorList>
            <person name="Okamura Y."/>
        </authorList>
    </citation>
    <scope>NUCLEOTIDE SEQUENCE [LARGE SCALE GENOMIC DNA]</scope>
</reference>
<evidence type="ECO:0000256" key="1">
    <source>
        <dbReference type="ARBA" id="ARBA00001954"/>
    </source>
</evidence>
<keyword evidence="5" id="KW-0645">Protease</keyword>
<dbReference type="PROSITE" id="PS51471">
    <property type="entry name" value="FE2OG_OXY"/>
    <property type="match status" value="1"/>
</dbReference>
<proteinExistence type="inferred from homology"/>
<comment type="catalytic activity">
    <reaction evidence="7">
        <text>an S-substituted L-cysteinylglycine + H2O = an S-substituted L-cysteine + glycine</text>
        <dbReference type="Rhea" id="RHEA:60444"/>
        <dbReference type="ChEBI" id="CHEBI:15377"/>
        <dbReference type="ChEBI" id="CHEBI:57305"/>
        <dbReference type="ChEBI" id="CHEBI:58717"/>
        <dbReference type="ChEBI" id="CHEBI:143103"/>
        <dbReference type="EC" id="3.4.13.23"/>
    </reaction>
    <physiologicalReaction direction="left-to-right" evidence="7">
        <dbReference type="Rhea" id="RHEA:60445"/>
    </physiologicalReaction>
</comment>
<evidence type="ECO:0000256" key="13">
    <source>
        <dbReference type="ARBA" id="ARBA00045966"/>
    </source>
</evidence>
<evidence type="ECO:0000256" key="7">
    <source>
        <dbReference type="ARBA" id="ARBA00023511"/>
    </source>
</evidence>
<evidence type="ECO:0000256" key="9">
    <source>
        <dbReference type="ARBA" id="ARBA00029605"/>
    </source>
</evidence>
<dbReference type="PANTHER" id="PTHR11963">
    <property type="entry name" value="LEUCINE AMINOPEPTIDASE-RELATED"/>
    <property type="match status" value="1"/>
</dbReference>
<dbReference type="InterPro" id="IPR027450">
    <property type="entry name" value="AlkB-like"/>
</dbReference>
<evidence type="ECO:0000313" key="17">
    <source>
        <dbReference type="EMBL" id="CAK1555065.1"/>
    </source>
</evidence>